<evidence type="ECO:0000313" key="2">
    <source>
        <dbReference type="EMBL" id="QMW91759.1"/>
    </source>
</evidence>
<feature type="transmembrane region" description="Helical" evidence="1">
    <location>
        <begin position="53"/>
        <end position="75"/>
    </location>
</feature>
<keyword evidence="1" id="KW-0812">Transmembrane</keyword>
<dbReference type="Proteomes" id="UP000515243">
    <property type="component" value="Chromosome 1"/>
</dbReference>
<feature type="transmembrane region" description="Helical" evidence="1">
    <location>
        <begin position="12"/>
        <end position="33"/>
    </location>
</feature>
<dbReference type="GeneID" id="92944999"/>
<proteinExistence type="predicted"/>
<organism evidence="2 3">
    <name type="scientific">Clostridium butyricum</name>
    <dbReference type="NCBI Taxonomy" id="1492"/>
    <lineage>
        <taxon>Bacteria</taxon>
        <taxon>Bacillati</taxon>
        <taxon>Bacillota</taxon>
        <taxon>Clostridia</taxon>
        <taxon>Eubacteriales</taxon>
        <taxon>Clostridiaceae</taxon>
        <taxon>Clostridium</taxon>
    </lineage>
</organism>
<feature type="transmembrane region" description="Helical" evidence="1">
    <location>
        <begin position="87"/>
        <end position="109"/>
    </location>
</feature>
<dbReference type="EMBL" id="CP040626">
    <property type="protein sequence ID" value="QMW91759.1"/>
    <property type="molecule type" value="Genomic_DNA"/>
</dbReference>
<sequence length="113" mass="12933">MNFKNKTVLEKISFVIIVLTLICLIEATFHYIIFPIDFSNPNSKYSFMSEYTYIIVLICGYVLSWISFILGIVMLIQKKLSKKIAIISLLTGLPIVLTFIISFVQGLMIRFGI</sequence>
<reference evidence="2 3" key="1">
    <citation type="submission" date="2019-05" db="EMBL/GenBank/DDBJ databases">
        <authorList>
            <person name="Schori C."/>
            <person name="Ahrens C."/>
        </authorList>
    </citation>
    <scope>NUCLEOTIDE SEQUENCE [LARGE SCALE GENOMIC DNA]</scope>
    <source>
        <strain evidence="2 3">DSM 10702</strain>
    </source>
</reference>
<evidence type="ECO:0000256" key="1">
    <source>
        <dbReference type="SAM" id="Phobius"/>
    </source>
</evidence>
<keyword evidence="1" id="KW-1133">Transmembrane helix</keyword>
<gene>
    <name evidence="2" type="ORF">FF104_12510</name>
</gene>
<protein>
    <submittedName>
        <fullName evidence="2">Uncharacterized protein</fullName>
    </submittedName>
</protein>
<dbReference type="RefSeq" id="WP_035762710.1">
    <property type="nucleotide sequence ID" value="NZ_AP019716.1"/>
</dbReference>
<dbReference type="AlphaFoldDB" id="A0AAP9RFR2"/>
<name>A0AAP9RFR2_CLOBU</name>
<accession>A0AAP9RFR2</accession>
<evidence type="ECO:0000313" key="3">
    <source>
        <dbReference type="Proteomes" id="UP000515243"/>
    </source>
</evidence>
<keyword evidence="1" id="KW-0472">Membrane</keyword>